<dbReference type="AlphaFoldDB" id="A0A521F3U7"/>
<keyword evidence="2" id="KW-1185">Reference proteome</keyword>
<dbReference type="RefSeq" id="WP_185957604.1">
    <property type="nucleotide sequence ID" value="NZ_FXTB01000014.1"/>
</dbReference>
<evidence type="ECO:0000313" key="2">
    <source>
        <dbReference type="Proteomes" id="UP000319040"/>
    </source>
</evidence>
<gene>
    <name evidence="1" type="ORF">SAMN06265379_11420</name>
</gene>
<dbReference type="Proteomes" id="UP000319040">
    <property type="component" value="Unassembled WGS sequence"/>
</dbReference>
<proteinExistence type="predicted"/>
<sequence>MKTTNNWVSWLVLTISLLATFAATIYVKSEIDKKDEAEFRFESKNIAEKLKHDCIRMRYCSAAALLFSTHPIM</sequence>
<dbReference type="EMBL" id="FXTB01000014">
    <property type="protein sequence ID" value="SMO90844.1"/>
    <property type="molecule type" value="Genomic_DNA"/>
</dbReference>
<reference evidence="1 2" key="1">
    <citation type="submission" date="2017-05" db="EMBL/GenBank/DDBJ databases">
        <authorList>
            <person name="Varghese N."/>
            <person name="Submissions S."/>
        </authorList>
    </citation>
    <scope>NUCLEOTIDE SEQUENCE [LARGE SCALE GENOMIC DNA]</scope>
    <source>
        <strain evidence="1 2">DSM 27040</strain>
    </source>
</reference>
<protein>
    <submittedName>
        <fullName evidence="1">Uncharacterized protein</fullName>
    </submittedName>
</protein>
<name>A0A521F3U7_SACCC</name>
<accession>A0A521F3U7</accession>
<organism evidence="1 2">
    <name type="scientific">Saccharicrinis carchari</name>
    <dbReference type="NCBI Taxonomy" id="1168039"/>
    <lineage>
        <taxon>Bacteria</taxon>
        <taxon>Pseudomonadati</taxon>
        <taxon>Bacteroidota</taxon>
        <taxon>Bacteroidia</taxon>
        <taxon>Marinilabiliales</taxon>
        <taxon>Marinilabiliaceae</taxon>
        <taxon>Saccharicrinis</taxon>
    </lineage>
</organism>
<evidence type="ECO:0000313" key="1">
    <source>
        <dbReference type="EMBL" id="SMO90844.1"/>
    </source>
</evidence>